<organism evidence="2 3">
    <name type="scientific">Gossypium trilobum</name>
    <dbReference type="NCBI Taxonomy" id="34281"/>
    <lineage>
        <taxon>Eukaryota</taxon>
        <taxon>Viridiplantae</taxon>
        <taxon>Streptophyta</taxon>
        <taxon>Embryophyta</taxon>
        <taxon>Tracheophyta</taxon>
        <taxon>Spermatophyta</taxon>
        <taxon>Magnoliopsida</taxon>
        <taxon>eudicotyledons</taxon>
        <taxon>Gunneridae</taxon>
        <taxon>Pentapetalae</taxon>
        <taxon>rosids</taxon>
        <taxon>malvids</taxon>
        <taxon>Malvales</taxon>
        <taxon>Malvaceae</taxon>
        <taxon>Malvoideae</taxon>
        <taxon>Gossypium</taxon>
    </lineage>
</organism>
<feature type="compositionally biased region" description="Basic and acidic residues" evidence="1">
    <location>
        <begin position="1"/>
        <end position="14"/>
    </location>
</feature>
<comment type="caution">
    <text evidence="2">The sequence shown here is derived from an EMBL/GenBank/DDBJ whole genome shotgun (WGS) entry which is preliminary data.</text>
</comment>
<reference evidence="2 3" key="1">
    <citation type="journal article" date="2019" name="Genome Biol. Evol.">
        <title>Insights into the evolution of the New World diploid cottons (Gossypium, subgenus Houzingenia) based on genome sequencing.</title>
        <authorList>
            <person name="Grover C.E."/>
            <person name="Arick M.A. 2nd"/>
            <person name="Thrash A."/>
            <person name="Conover J.L."/>
            <person name="Sanders W.S."/>
            <person name="Peterson D.G."/>
            <person name="Frelichowski J.E."/>
            <person name="Scheffler J.A."/>
            <person name="Scheffler B.E."/>
            <person name="Wendel J.F."/>
        </authorList>
    </citation>
    <scope>NUCLEOTIDE SEQUENCE [LARGE SCALE GENOMIC DNA]</scope>
    <source>
        <strain evidence="2">8</strain>
        <tissue evidence="2">Leaf</tissue>
    </source>
</reference>
<name>A0A7J9DFC3_9ROSI</name>
<feature type="compositionally biased region" description="Polar residues" evidence="1">
    <location>
        <begin position="218"/>
        <end position="237"/>
    </location>
</feature>
<dbReference type="EMBL" id="JABEZW010000002">
    <property type="protein sequence ID" value="MBA0759264.1"/>
    <property type="molecule type" value="Genomic_DNA"/>
</dbReference>
<evidence type="ECO:0000313" key="3">
    <source>
        <dbReference type="Proteomes" id="UP000593568"/>
    </source>
</evidence>
<feature type="region of interest" description="Disordered" evidence="1">
    <location>
        <begin position="1"/>
        <end position="26"/>
    </location>
</feature>
<sequence>MTIKDNHEGEKIGVDDSNEGEMEKGEPEIRRVVASVNKEVISQFWGCLIGTTKGLVDMLRLREALSKSGIQGIEMKRLSRMHVLIKFKNEEVEIHGAPIHAWNLVTFQRVAEMWGSFVSLSSNKHNDNDSDCSVMRLLILTDRLKRTEETLKLNCGEESFPIRKRIDERSQGYRDDGSSFENAFNEVDWEMGNVVKNRVVLSAERNYIGPEDNDREPSSSGVPLSPSFRSSANTNPNREALFDDR</sequence>
<protein>
    <recommendedName>
        <fullName evidence="4">DUF4283 domain-containing protein</fullName>
    </recommendedName>
</protein>
<dbReference type="AlphaFoldDB" id="A0A7J9DFC3"/>
<dbReference type="Proteomes" id="UP000593568">
    <property type="component" value="Unassembled WGS sequence"/>
</dbReference>
<proteinExistence type="predicted"/>
<accession>A0A7J9DFC3</accession>
<feature type="region of interest" description="Disordered" evidence="1">
    <location>
        <begin position="206"/>
        <end position="245"/>
    </location>
</feature>
<evidence type="ECO:0008006" key="4">
    <source>
        <dbReference type="Google" id="ProtNLM"/>
    </source>
</evidence>
<keyword evidence="3" id="KW-1185">Reference proteome</keyword>
<evidence type="ECO:0000256" key="1">
    <source>
        <dbReference type="SAM" id="MobiDB-lite"/>
    </source>
</evidence>
<gene>
    <name evidence="2" type="ORF">Gotri_022177</name>
</gene>
<evidence type="ECO:0000313" key="2">
    <source>
        <dbReference type="EMBL" id="MBA0759264.1"/>
    </source>
</evidence>